<organism evidence="2 3">
    <name type="scientific">Formimonas warabiya</name>
    <dbReference type="NCBI Taxonomy" id="1761012"/>
    <lineage>
        <taxon>Bacteria</taxon>
        <taxon>Bacillati</taxon>
        <taxon>Bacillota</taxon>
        <taxon>Clostridia</taxon>
        <taxon>Eubacteriales</taxon>
        <taxon>Peptococcaceae</taxon>
        <taxon>Candidatus Formimonas</taxon>
    </lineage>
</organism>
<keyword evidence="3" id="KW-1185">Reference proteome</keyword>
<dbReference type="KEGG" id="fwa:DCMF_04480"/>
<protein>
    <recommendedName>
        <fullName evidence="4">LysM peptidoglycan-binding domain-containing protein</fullName>
    </recommendedName>
</protein>
<dbReference type="InterPro" id="IPR036779">
    <property type="entry name" value="LysM_dom_sf"/>
</dbReference>
<gene>
    <name evidence="2" type="ORF">DCMF_04480</name>
</gene>
<dbReference type="AlphaFoldDB" id="A0A3G1KNY1"/>
<evidence type="ECO:0000256" key="1">
    <source>
        <dbReference type="SAM" id="MobiDB-lite"/>
    </source>
</evidence>
<dbReference type="InterPro" id="IPR018392">
    <property type="entry name" value="LysM"/>
</dbReference>
<dbReference type="CDD" id="cd00118">
    <property type="entry name" value="LysM"/>
    <property type="match status" value="1"/>
</dbReference>
<dbReference type="Proteomes" id="UP000323521">
    <property type="component" value="Chromosome"/>
</dbReference>
<reference evidence="2 3" key="1">
    <citation type="submission" date="2016-10" db="EMBL/GenBank/DDBJ databases">
        <title>Complete Genome Sequence of Peptococcaceae strain DCMF.</title>
        <authorList>
            <person name="Edwards R.J."/>
            <person name="Holland S.I."/>
            <person name="Deshpande N.P."/>
            <person name="Wong Y.K."/>
            <person name="Ertan H."/>
            <person name="Manefield M."/>
            <person name="Russell T.L."/>
            <person name="Lee M.J."/>
        </authorList>
    </citation>
    <scope>NUCLEOTIDE SEQUENCE [LARGE SCALE GENOMIC DNA]</scope>
    <source>
        <strain evidence="2 3">DCMF</strain>
    </source>
</reference>
<dbReference type="EMBL" id="CP017634">
    <property type="protein sequence ID" value="ATW24136.1"/>
    <property type="molecule type" value="Genomic_DNA"/>
</dbReference>
<evidence type="ECO:0000313" key="3">
    <source>
        <dbReference type="Proteomes" id="UP000323521"/>
    </source>
</evidence>
<evidence type="ECO:0000313" key="2">
    <source>
        <dbReference type="EMBL" id="ATW24136.1"/>
    </source>
</evidence>
<feature type="region of interest" description="Disordered" evidence="1">
    <location>
        <begin position="77"/>
        <end position="103"/>
    </location>
</feature>
<accession>A0A3G1KNY1</accession>
<proteinExistence type="predicted"/>
<dbReference type="OrthoDB" id="9815473at2"/>
<dbReference type="Gene3D" id="3.10.350.10">
    <property type="entry name" value="LysM domain"/>
    <property type="match status" value="1"/>
</dbReference>
<name>A0A3G1KNY1_FORW1</name>
<dbReference type="RefSeq" id="WP_148133316.1">
    <property type="nucleotide sequence ID" value="NZ_CP017634.1"/>
</dbReference>
<evidence type="ECO:0008006" key="4">
    <source>
        <dbReference type="Google" id="ProtNLM"/>
    </source>
</evidence>
<sequence length="103" mass="11925">MRKLFVVFLIILILFFIVPGVIDSYARVQPERPQRYTMHVVRPGDCFWNLSEAYMPKVDPRIGVRWIQEANGLEDEPGYVMQPGDRLNVPDEDGELAEPYGQD</sequence>
<dbReference type="SUPFAM" id="SSF54106">
    <property type="entry name" value="LysM domain"/>
    <property type="match status" value="1"/>
</dbReference>